<dbReference type="Gene3D" id="1.10.1900.20">
    <property type="entry name" value="Ribosomal protein L20"/>
    <property type="match status" value="1"/>
</dbReference>
<evidence type="ECO:0000256" key="5">
    <source>
        <dbReference type="SAM" id="MobiDB-lite"/>
    </source>
</evidence>
<evidence type="ECO:0000256" key="4">
    <source>
        <dbReference type="RuleBase" id="RU000561"/>
    </source>
</evidence>
<dbReference type="GO" id="GO:0006412">
    <property type="term" value="P:translation"/>
    <property type="evidence" value="ECO:0007669"/>
    <property type="project" value="InterPro"/>
</dbReference>
<evidence type="ECO:0000256" key="2">
    <source>
        <dbReference type="ARBA" id="ARBA00022980"/>
    </source>
</evidence>
<comment type="similarity">
    <text evidence="1 4">Belongs to the bacterial ribosomal protein bL20 family.</text>
</comment>
<keyword evidence="6" id="KW-0496">Mitochondrion</keyword>
<dbReference type="AlphaFoldDB" id="A0A140F2J9"/>
<gene>
    <name evidence="6" type="ORF">Mmmito_0056</name>
</gene>
<dbReference type="Pfam" id="PF00453">
    <property type="entry name" value="Ribosomal_L20"/>
    <property type="match status" value="1"/>
</dbReference>
<dbReference type="InterPro" id="IPR035566">
    <property type="entry name" value="Ribosomal_protein_bL20_C"/>
</dbReference>
<proteinExistence type="inferred from homology"/>
<reference evidence="6" key="1">
    <citation type="submission" date="2015-11" db="EMBL/GenBank/DDBJ databases">
        <authorList>
            <person name="Zhang Y."/>
            <person name="Guo Z."/>
        </authorList>
    </citation>
    <scope>NUCLEOTIDE SEQUENCE</scope>
</reference>
<protein>
    <submittedName>
        <fullName evidence="6">Ribosomal protein L20</fullName>
    </submittedName>
</protein>
<organism evidence="6">
    <name type="scientific">Moramonas marocensis</name>
    <dbReference type="NCBI Taxonomy" id="1805496"/>
    <lineage>
        <taxon>Eukaryota</taxon>
        <taxon>Discoba</taxon>
        <taxon>Jakobida</taxon>
        <taxon>Histionina</taxon>
        <taxon>Moramonas</taxon>
    </lineage>
</organism>
<dbReference type="Gene3D" id="6.10.160.10">
    <property type="match status" value="1"/>
</dbReference>
<dbReference type="GO" id="GO:0003735">
    <property type="term" value="F:structural constituent of ribosome"/>
    <property type="evidence" value="ECO:0007669"/>
    <property type="project" value="InterPro"/>
</dbReference>
<keyword evidence="2 4" id="KW-0689">Ribosomal protein</keyword>
<dbReference type="GO" id="GO:0005840">
    <property type="term" value="C:ribosome"/>
    <property type="evidence" value="ECO:0007669"/>
    <property type="project" value="UniProtKB-KW"/>
</dbReference>
<feature type="region of interest" description="Disordered" evidence="5">
    <location>
        <begin position="1"/>
        <end position="22"/>
    </location>
</feature>
<sequence length="171" mass="20272">MTRVKRSASRKNKHNQIIAKSKGFRGRGHKNYRISVELVQKGFSYAYRDRKYKKRLVRSNWIQAINAACRSVFNQLGYAQFIYLYQKNTQKEIDSNLSLIPTGLNTRKTKNLLSNHYETLNRQKIAEVQYNTLCNRKILSQIAYLEPFTFRAILIQFILAYRNHHINHHPI</sequence>
<dbReference type="EMBL" id="KU057173">
    <property type="protein sequence ID" value="AML60633.1"/>
    <property type="molecule type" value="Genomic_DNA"/>
</dbReference>
<dbReference type="PRINTS" id="PR00062">
    <property type="entry name" value="RIBOSOMALL20"/>
</dbReference>
<geneLocation type="mitochondrion" evidence="6"/>
<dbReference type="GO" id="GO:1990904">
    <property type="term" value="C:ribonucleoprotein complex"/>
    <property type="evidence" value="ECO:0007669"/>
    <property type="project" value="UniProtKB-KW"/>
</dbReference>
<reference evidence="6" key="2">
    <citation type="journal article" date="2016" name="Open Biol.">
        <title>Moramonas marocensis gen. nov., sp. nov.: a jakobid flagellate isolated from desert soil with a bacteria-like, but bloated mitochondrial genome.</title>
        <authorList>
            <person name="Strassert J.F."/>
            <person name="Tikhonenkov D.V."/>
            <person name="Pombert J.F."/>
            <person name="Kolisko M."/>
            <person name="Tai V."/>
            <person name="Mylnikov A.P."/>
            <person name="Keeling P.J."/>
        </authorList>
    </citation>
    <scope>NUCLEOTIDE SEQUENCE</scope>
</reference>
<evidence type="ECO:0000256" key="1">
    <source>
        <dbReference type="ARBA" id="ARBA00007698"/>
    </source>
</evidence>
<dbReference type="InterPro" id="IPR005813">
    <property type="entry name" value="Ribosomal_bL20"/>
</dbReference>
<name>A0A140F2J9_9EUKA</name>
<dbReference type="CDD" id="cd07026">
    <property type="entry name" value="Ribosomal_L20"/>
    <property type="match status" value="1"/>
</dbReference>
<dbReference type="GO" id="GO:0019843">
    <property type="term" value="F:rRNA binding"/>
    <property type="evidence" value="ECO:0007669"/>
    <property type="project" value="InterPro"/>
</dbReference>
<dbReference type="SUPFAM" id="SSF74731">
    <property type="entry name" value="Ribosomal protein L20"/>
    <property type="match status" value="1"/>
</dbReference>
<evidence type="ECO:0000313" key="6">
    <source>
        <dbReference type="EMBL" id="AML60633.1"/>
    </source>
</evidence>
<evidence type="ECO:0000256" key="3">
    <source>
        <dbReference type="ARBA" id="ARBA00023274"/>
    </source>
</evidence>
<dbReference type="PANTHER" id="PTHR10986">
    <property type="entry name" value="39S RIBOSOMAL PROTEIN L20"/>
    <property type="match status" value="1"/>
</dbReference>
<accession>A0A140F2J9</accession>
<keyword evidence="3 4" id="KW-0687">Ribonucleoprotein</keyword>
<feature type="compositionally biased region" description="Basic residues" evidence="5">
    <location>
        <begin position="1"/>
        <end position="14"/>
    </location>
</feature>
<dbReference type="NCBIfam" id="TIGR01032">
    <property type="entry name" value="rplT_bact"/>
    <property type="match status" value="1"/>
</dbReference>